<proteinExistence type="predicted"/>
<evidence type="ECO:0000313" key="1">
    <source>
        <dbReference type="EMBL" id="TFU06162.1"/>
    </source>
</evidence>
<organism evidence="1 2">
    <name type="scientific">Glacieibacterium arshaanense</name>
    <dbReference type="NCBI Taxonomy" id="2511025"/>
    <lineage>
        <taxon>Bacteria</taxon>
        <taxon>Pseudomonadati</taxon>
        <taxon>Pseudomonadota</taxon>
        <taxon>Alphaproteobacteria</taxon>
        <taxon>Sphingomonadales</taxon>
        <taxon>Sphingosinicellaceae</taxon>
        <taxon>Glacieibacterium</taxon>
    </lineage>
</organism>
<reference evidence="1 2" key="1">
    <citation type="submission" date="2019-02" db="EMBL/GenBank/DDBJ databases">
        <title>Polymorphobacter sp. isolated from the lake at the Tibet of China.</title>
        <authorList>
            <person name="Li A."/>
        </authorList>
    </citation>
    <scope>NUCLEOTIDE SEQUENCE [LARGE SCALE GENOMIC DNA]</scope>
    <source>
        <strain evidence="1 2">DJ1R-1</strain>
    </source>
</reference>
<comment type="caution">
    <text evidence="1">The sequence shown here is derived from an EMBL/GenBank/DDBJ whole genome shotgun (WGS) entry which is preliminary data.</text>
</comment>
<sequence length="199" mass="22596">MNYGEIKLALKALINRKDITDALAGQFVNQVISDLERILRLGFMEKLLPVTMDGITNAIRIPRDYLELMNFFTDDNELEQCDISRFLKTEDCGTPRLFIKVGDRWMIKPKPQADSTVYLNYFSQTDALVADTDNNPWTLACTNAVLYGAAELAADFFEDERAARFQAKNQQYRDELAEQAIDEVFSGPMAIQPAICGDY</sequence>
<accession>A0A4Y9ERT1</accession>
<dbReference type="InterPro" id="IPR056209">
    <property type="entry name" value="SU10_adaptor"/>
</dbReference>
<evidence type="ECO:0000313" key="2">
    <source>
        <dbReference type="Proteomes" id="UP000297737"/>
    </source>
</evidence>
<dbReference type="AlphaFoldDB" id="A0A4Y9ERT1"/>
<gene>
    <name evidence="1" type="ORF">EUV02_03890</name>
</gene>
<name>A0A4Y9ERT1_9SPHN</name>
<dbReference type="Proteomes" id="UP000297737">
    <property type="component" value="Unassembled WGS sequence"/>
</dbReference>
<dbReference type="Pfam" id="PF24175">
    <property type="entry name" value="SU10_adaptor"/>
    <property type="match status" value="1"/>
</dbReference>
<dbReference type="RefSeq" id="WP_135244886.1">
    <property type="nucleotide sequence ID" value="NZ_SIHO01000001.1"/>
</dbReference>
<protein>
    <submittedName>
        <fullName evidence="1">Uncharacterized protein</fullName>
    </submittedName>
</protein>
<dbReference type="OrthoDB" id="7561430at2"/>
<keyword evidence="2" id="KW-1185">Reference proteome</keyword>
<dbReference type="EMBL" id="SIHO01000001">
    <property type="protein sequence ID" value="TFU06162.1"/>
    <property type="molecule type" value="Genomic_DNA"/>
</dbReference>